<evidence type="ECO:0000313" key="3">
    <source>
        <dbReference type="EMBL" id="KAK1431622.1"/>
    </source>
</evidence>
<evidence type="ECO:0000313" key="4">
    <source>
        <dbReference type="Proteomes" id="UP001229421"/>
    </source>
</evidence>
<reference evidence="3" key="1">
    <citation type="journal article" date="2023" name="bioRxiv">
        <title>Improved chromosome-level genome assembly for marigold (Tagetes erecta).</title>
        <authorList>
            <person name="Jiang F."/>
            <person name="Yuan L."/>
            <person name="Wang S."/>
            <person name="Wang H."/>
            <person name="Xu D."/>
            <person name="Wang A."/>
            <person name="Fan W."/>
        </authorList>
    </citation>
    <scope>NUCLEOTIDE SEQUENCE</scope>
    <source>
        <strain evidence="3">WSJ</strain>
        <tissue evidence="3">Leaf</tissue>
    </source>
</reference>
<sequence length="165" mass="18293">MTSTEEKLVDKATKCDFCRNKDATVTSCFEDCVFSPLLAEGSVTPKELSCILQVFSSNFVTRFVEECPSTKRLRIIKTFVQEAKSRDDDKVYGATTDVAVKLRIVESNEKEILKLESELLKLKASKSVAATKYDALGISNDLLLKQLSMVEARLAAIKTAGNRSK</sequence>
<evidence type="ECO:0000259" key="2">
    <source>
        <dbReference type="PROSITE" id="PS50891"/>
    </source>
</evidence>
<comment type="caution">
    <text evidence="3">The sequence shown here is derived from an EMBL/GenBank/DDBJ whole genome shotgun (WGS) entry which is preliminary data.</text>
</comment>
<dbReference type="PROSITE" id="PS50891">
    <property type="entry name" value="LOB"/>
    <property type="match status" value="1"/>
</dbReference>
<evidence type="ECO:0000256" key="1">
    <source>
        <dbReference type="ARBA" id="ARBA00005474"/>
    </source>
</evidence>
<keyword evidence="4" id="KW-1185">Reference proteome</keyword>
<feature type="domain" description="LOB" evidence="2">
    <location>
        <begin position="16"/>
        <end position="119"/>
    </location>
</feature>
<dbReference type="InterPro" id="IPR004883">
    <property type="entry name" value="LOB"/>
</dbReference>
<dbReference type="Pfam" id="PF03195">
    <property type="entry name" value="LOB"/>
    <property type="match status" value="1"/>
</dbReference>
<name>A0AAD8L462_TARER</name>
<dbReference type="AlphaFoldDB" id="A0AAD8L462"/>
<comment type="similarity">
    <text evidence="1">Belongs to the LOB domain-containing protein family.</text>
</comment>
<dbReference type="EMBL" id="JAUHHV010000002">
    <property type="protein sequence ID" value="KAK1431622.1"/>
    <property type="molecule type" value="Genomic_DNA"/>
</dbReference>
<organism evidence="3 4">
    <name type="scientific">Tagetes erecta</name>
    <name type="common">African marigold</name>
    <dbReference type="NCBI Taxonomy" id="13708"/>
    <lineage>
        <taxon>Eukaryota</taxon>
        <taxon>Viridiplantae</taxon>
        <taxon>Streptophyta</taxon>
        <taxon>Embryophyta</taxon>
        <taxon>Tracheophyta</taxon>
        <taxon>Spermatophyta</taxon>
        <taxon>Magnoliopsida</taxon>
        <taxon>eudicotyledons</taxon>
        <taxon>Gunneridae</taxon>
        <taxon>Pentapetalae</taxon>
        <taxon>asterids</taxon>
        <taxon>campanulids</taxon>
        <taxon>Asterales</taxon>
        <taxon>Asteraceae</taxon>
        <taxon>Asteroideae</taxon>
        <taxon>Heliantheae alliance</taxon>
        <taxon>Tageteae</taxon>
        <taxon>Tagetes</taxon>
    </lineage>
</organism>
<gene>
    <name evidence="3" type="ORF">QVD17_08108</name>
</gene>
<dbReference type="Proteomes" id="UP001229421">
    <property type="component" value="Unassembled WGS sequence"/>
</dbReference>
<proteinExistence type="inferred from homology"/>
<protein>
    <recommendedName>
        <fullName evidence="2">LOB domain-containing protein</fullName>
    </recommendedName>
</protein>
<accession>A0AAD8L462</accession>